<gene>
    <name evidence="2" type="ORF">JX265_005382</name>
</gene>
<evidence type="ECO:0000313" key="2">
    <source>
        <dbReference type="EMBL" id="KAI1872502.1"/>
    </source>
</evidence>
<feature type="region of interest" description="Disordered" evidence="1">
    <location>
        <begin position="1025"/>
        <end position="1044"/>
    </location>
</feature>
<proteinExistence type="predicted"/>
<feature type="compositionally biased region" description="Basic residues" evidence="1">
    <location>
        <begin position="874"/>
        <end position="884"/>
    </location>
</feature>
<dbReference type="Proteomes" id="UP000829685">
    <property type="component" value="Unassembled WGS sequence"/>
</dbReference>
<evidence type="ECO:0000313" key="3">
    <source>
        <dbReference type="Proteomes" id="UP000829685"/>
    </source>
</evidence>
<feature type="region of interest" description="Disordered" evidence="1">
    <location>
        <begin position="863"/>
        <end position="931"/>
    </location>
</feature>
<dbReference type="AlphaFoldDB" id="A0A9P9WP69"/>
<comment type="caution">
    <text evidence="2">The sequence shown here is derived from an EMBL/GenBank/DDBJ whole genome shotgun (WGS) entry which is preliminary data.</text>
</comment>
<evidence type="ECO:0000256" key="1">
    <source>
        <dbReference type="SAM" id="MobiDB-lite"/>
    </source>
</evidence>
<name>A0A9P9WP69_9PEZI</name>
<accession>A0A9P9WP69</accession>
<protein>
    <submittedName>
        <fullName evidence="2">Uncharacterized protein</fullName>
    </submittedName>
</protein>
<dbReference type="EMBL" id="JAFIMR010000011">
    <property type="protein sequence ID" value="KAI1872502.1"/>
    <property type="molecule type" value="Genomic_DNA"/>
</dbReference>
<sequence>MFHSPRYLYFRHVQRALRRQGAITAPLDEDLQLGEEHLRSYFVPGVQAGKHTIQVCQTVSAVGEPLQTLSTPQDFNVLAPQFVLPDNAIHTCYPPQGFSTTAETLPHVIFNDPTFPWERVGSWNAKRHPPDDYVRNRTPWVAVLVFTEDELKLADDDLRGPNSLFQDIQGLKDAEQDSNFAVALPVGQLSKIRATVSPYTTDETDLTTVNTVLIKRVLFNGLFSKYNDKGQPEIGNHPYVYHHRFLAHKRVINTQGMAVTGPVTGDDTGSFGVVVSNRSGPSNMTIPTAVYVHLVSIEGIEQMTPWPMEPSTKYVSLVSLASWSYVCLPPETANVRDELLHLGDSLGPLRPILSADTEVKLAQKLPTGPRLLERLHQGYSLSRYRTQSGEVSSCFIRGPFVPVGKYCVPNYFTKTSMTGLDLSILDGDLATMDISYSAAWQLGRTMAIADQAFTTCLYRVRTVIIQRAADAARDNYVIQYTWHKNKENLLSNLKSSVDRLGLMLDSDGLLQNGSIRQRWERTTTDSLDLSYHGLIVDGTIDPNFDQAARDVASTPDPKDPSKPSDKPYDEFNASFSADWVVVLRWVLDALFFTNIPAHYLLSDASHLPQESLRFFMVDDNWMNAFLDGALSLGNHIDRTQDKVRNAIKVAINWYLSSSTSVHSYPSPVPKYGCFIRSAVISQFPDLIVEVASAAASAKVSAGDQAPILLRHEVLDKGTMLCLFSQPPSPSSFSTLTFTQPPHQQSFAVGEKVTSTKLTIAERRAYTVKDPDDPEHRLPLDEFTWEKGVLPADGRKVVYLWDVVDPSSQTPVDLRMLLMENFADDYHTQLINKMAGSLYSDDTATSALMAWQLNELSYMLPIQSSTGLRSPGPTRPRKLPVHRRTPPQPPSPPKRSQKTAARSSDPFVSYDERKQLARDTVGPLPPPAARDPMARRTMVTPAPRYLRERHGGRDGLGDSLFPDIRFFFWSLENPGTPDDPGKIKMLKDARGKALPQSLVFSVRIAANAFEDFQIEAIEIIIPQGPAPKATRAEGNSSPSSDTTVYPLTTLYDGPGAAMLSNLRFNPTTSFSTTYDELIIRLIPRSLNEFVTADMCTDMSFLLSGVKVNVSSEEITVTPTINLYYRRFKKQQPTQYPPPCMVLTPVS</sequence>
<reference evidence="2" key="1">
    <citation type="submission" date="2021-03" db="EMBL/GenBank/DDBJ databases">
        <title>Revisited historic fungal species revealed as producer of novel bioactive compounds through whole genome sequencing and comparative genomics.</title>
        <authorList>
            <person name="Vignolle G.A."/>
            <person name="Hochenegger N."/>
            <person name="Mach R.L."/>
            <person name="Mach-Aigner A.R."/>
            <person name="Javad Rahimi M."/>
            <person name="Salim K.A."/>
            <person name="Chan C.M."/>
            <person name="Lim L.B.L."/>
            <person name="Cai F."/>
            <person name="Druzhinina I.S."/>
            <person name="U'Ren J.M."/>
            <person name="Derntl C."/>
        </authorList>
    </citation>
    <scope>NUCLEOTIDE SEQUENCE</scope>
    <source>
        <strain evidence="2">TUCIM 5799</strain>
    </source>
</reference>
<keyword evidence="3" id="KW-1185">Reference proteome</keyword>
<feature type="compositionally biased region" description="Polar residues" evidence="1">
    <location>
        <begin position="1032"/>
        <end position="1044"/>
    </location>
</feature>
<organism evidence="2 3">
    <name type="scientific">Neoarthrinium moseri</name>
    <dbReference type="NCBI Taxonomy" id="1658444"/>
    <lineage>
        <taxon>Eukaryota</taxon>
        <taxon>Fungi</taxon>
        <taxon>Dikarya</taxon>
        <taxon>Ascomycota</taxon>
        <taxon>Pezizomycotina</taxon>
        <taxon>Sordariomycetes</taxon>
        <taxon>Xylariomycetidae</taxon>
        <taxon>Amphisphaeriales</taxon>
        <taxon>Apiosporaceae</taxon>
        <taxon>Neoarthrinium</taxon>
    </lineage>
</organism>